<feature type="transmembrane region" description="Helical" evidence="5">
    <location>
        <begin position="173"/>
        <end position="192"/>
    </location>
</feature>
<dbReference type="InterPro" id="IPR020846">
    <property type="entry name" value="MFS_dom"/>
</dbReference>
<protein>
    <submittedName>
        <fullName evidence="7">MFS transporter</fullName>
    </submittedName>
</protein>
<feature type="transmembrane region" description="Helical" evidence="5">
    <location>
        <begin position="148"/>
        <end position="167"/>
    </location>
</feature>
<evidence type="ECO:0000313" key="8">
    <source>
        <dbReference type="Proteomes" id="UP001299970"/>
    </source>
</evidence>
<dbReference type="EMBL" id="JAKXMK010000024">
    <property type="protein sequence ID" value="MCH6169209.1"/>
    <property type="molecule type" value="Genomic_DNA"/>
</dbReference>
<keyword evidence="8" id="KW-1185">Reference proteome</keyword>
<evidence type="ECO:0000256" key="4">
    <source>
        <dbReference type="ARBA" id="ARBA00023136"/>
    </source>
</evidence>
<feature type="transmembrane region" description="Helical" evidence="5">
    <location>
        <begin position="339"/>
        <end position="362"/>
    </location>
</feature>
<gene>
    <name evidence="7" type="ORF">MMF94_26230</name>
</gene>
<dbReference type="Gene3D" id="1.20.1250.20">
    <property type="entry name" value="MFS general substrate transporter like domains"/>
    <property type="match status" value="2"/>
</dbReference>
<name>A0ABS9TKY6_9PSEU</name>
<dbReference type="PANTHER" id="PTHR23508:SF10">
    <property type="entry name" value="CARBOXYLIC ACID TRANSPORTER PROTEIN HOMOLOG"/>
    <property type="match status" value="1"/>
</dbReference>
<feature type="transmembrane region" description="Helical" evidence="5">
    <location>
        <begin position="88"/>
        <end position="109"/>
    </location>
</feature>
<feature type="domain" description="Major facilitator superfamily (MFS) profile" evidence="6">
    <location>
        <begin position="22"/>
        <end position="430"/>
    </location>
</feature>
<feature type="transmembrane region" description="Helical" evidence="5">
    <location>
        <begin position="58"/>
        <end position="81"/>
    </location>
</feature>
<dbReference type="PROSITE" id="PS00217">
    <property type="entry name" value="SUGAR_TRANSPORT_2"/>
    <property type="match status" value="1"/>
</dbReference>
<dbReference type="InterPro" id="IPR011701">
    <property type="entry name" value="MFS"/>
</dbReference>
<evidence type="ECO:0000313" key="7">
    <source>
        <dbReference type="EMBL" id="MCH6169209.1"/>
    </source>
</evidence>
<evidence type="ECO:0000256" key="2">
    <source>
        <dbReference type="ARBA" id="ARBA00022692"/>
    </source>
</evidence>
<dbReference type="Pfam" id="PF07690">
    <property type="entry name" value="MFS_1"/>
    <property type="match status" value="2"/>
</dbReference>
<feature type="transmembrane region" description="Helical" evidence="5">
    <location>
        <begin position="374"/>
        <end position="397"/>
    </location>
</feature>
<feature type="transmembrane region" description="Helical" evidence="5">
    <location>
        <begin position="115"/>
        <end position="136"/>
    </location>
</feature>
<evidence type="ECO:0000256" key="1">
    <source>
        <dbReference type="ARBA" id="ARBA00004651"/>
    </source>
</evidence>
<dbReference type="InterPro" id="IPR005829">
    <property type="entry name" value="Sugar_transporter_CS"/>
</dbReference>
<sequence>MAVARPGAHSWRHEISRYQWAVLVATTMGWALDGFDSSLFTQVAGPATTDLLGHSSSFYSGLAVTVFLFGWAVGAIAFGALADYVGRVRVLIIGVLTYSVFTALATLSGEFWHFAVLRFIAGIGSGVELPIGAALVAEAWNNRHRAKASGIMMSGLAIGSFLSAIVYNFVGGFGWRITLAFGLIPALLVLFIRQHVHEPESTATVKAARAVRKQERAAGARKIAADRFVLTQLFTPPMLRRTLPCTVICIGALFAFWGVTTWTPQIVREIVGEHGITGNAVVGYVSWATAMLNLGGLIGYASWGFIADKIGRKPTFVMSLVIGIIAVCVLYPFGTSFTAYMWLLPFVGFGVFGVLSGSAVFFPELFGASVRASALAVTNSIGRLFTAAGPLLAGAIATQWFGGSLALATTAVSALIVIAFIGLAFTPETHGEFLFDDNPATSVDGLVAGGIVSEGIRP</sequence>
<feature type="transmembrane region" description="Helical" evidence="5">
    <location>
        <begin position="315"/>
        <end position="333"/>
    </location>
</feature>
<keyword evidence="4 5" id="KW-0472">Membrane</keyword>
<accession>A0ABS9TKY6</accession>
<dbReference type="RefSeq" id="WP_241039857.1">
    <property type="nucleotide sequence ID" value="NZ_BAAAJF010000021.1"/>
</dbReference>
<comment type="subcellular location">
    <subcellularLocation>
        <location evidence="1">Cell membrane</location>
        <topology evidence="1">Multi-pass membrane protein</topology>
    </subcellularLocation>
</comment>
<feature type="transmembrane region" description="Helical" evidence="5">
    <location>
        <begin position="280"/>
        <end position="303"/>
    </location>
</feature>
<keyword evidence="3 5" id="KW-1133">Transmembrane helix</keyword>
<dbReference type="SUPFAM" id="SSF103473">
    <property type="entry name" value="MFS general substrate transporter"/>
    <property type="match status" value="1"/>
</dbReference>
<dbReference type="PROSITE" id="PS50850">
    <property type="entry name" value="MFS"/>
    <property type="match status" value="1"/>
</dbReference>
<proteinExistence type="predicted"/>
<evidence type="ECO:0000256" key="3">
    <source>
        <dbReference type="ARBA" id="ARBA00022989"/>
    </source>
</evidence>
<dbReference type="PANTHER" id="PTHR23508">
    <property type="entry name" value="CARBOXYLIC ACID TRANSPORTER PROTEIN HOMOLOG"/>
    <property type="match status" value="1"/>
</dbReference>
<dbReference type="Proteomes" id="UP001299970">
    <property type="component" value="Unassembled WGS sequence"/>
</dbReference>
<feature type="transmembrane region" description="Helical" evidence="5">
    <location>
        <begin position="242"/>
        <end position="260"/>
    </location>
</feature>
<feature type="transmembrane region" description="Helical" evidence="5">
    <location>
        <begin position="403"/>
        <end position="425"/>
    </location>
</feature>
<evidence type="ECO:0000256" key="5">
    <source>
        <dbReference type="SAM" id="Phobius"/>
    </source>
</evidence>
<evidence type="ECO:0000259" key="6">
    <source>
        <dbReference type="PROSITE" id="PS50850"/>
    </source>
</evidence>
<comment type="caution">
    <text evidence="7">The sequence shown here is derived from an EMBL/GenBank/DDBJ whole genome shotgun (WGS) entry which is preliminary data.</text>
</comment>
<dbReference type="InterPro" id="IPR036259">
    <property type="entry name" value="MFS_trans_sf"/>
</dbReference>
<reference evidence="7 8" key="1">
    <citation type="submission" date="2022-03" db="EMBL/GenBank/DDBJ databases">
        <title>Pseudonocardia alaer sp. nov., a novel actinomycete isolated from reed forest soil.</title>
        <authorList>
            <person name="Wang L."/>
        </authorList>
    </citation>
    <scope>NUCLEOTIDE SEQUENCE [LARGE SCALE GENOMIC DNA]</scope>
    <source>
        <strain evidence="7 8">Y-16303</strain>
    </source>
</reference>
<organism evidence="7 8">
    <name type="scientific">Pseudonocardia alaniniphila</name>
    <dbReference type="NCBI Taxonomy" id="75291"/>
    <lineage>
        <taxon>Bacteria</taxon>
        <taxon>Bacillati</taxon>
        <taxon>Actinomycetota</taxon>
        <taxon>Actinomycetes</taxon>
        <taxon>Pseudonocardiales</taxon>
        <taxon>Pseudonocardiaceae</taxon>
        <taxon>Pseudonocardia</taxon>
    </lineage>
</organism>
<keyword evidence="2 5" id="KW-0812">Transmembrane</keyword>